<dbReference type="GeneID" id="105108278"/>
<feature type="transmembrane region" description="Helical" evidence="1">
    <location>
        <begin position="44"/>
        <end position="72"/>
    </location>
</feature>
<proteinExistence type="predicted"/>
<reference evidence="3" key="1">
    <citation type="submission" date="2025-08" db="UniProtKB">
        <authorList>
            <consortium name="RefSeq"/>
        </authorList>
    </citation>
    <scope>IDENTIFICATION</scope>
</reference>
<keyword evidence="1" id="KW-0472">Membrane</keyword>
<evidence type="ECO:0000256" key="1">
    <source>
        <dbReference type="SAM" id="Phobius"/>
    </source>
</evidence>
<evidence type="ECO:0000313" key="2">
    <source>
        <dbReference type="Proteomes" id="UP000694918"/>
    </source>
</evidence>
<organism evidence="2 3">
    <name type="scientific">Populus euphratica</name>
    <name type="common">Euphrates poplar</name>
    <dbReference type="NCBI Taxonomy" id="75702"/>
    <lineage>
        <taxon>Eukaryota</taxon>
        <taxon>Viridiplantae</taxon>
        <taxon>Streptophyta</taxon>
        <taxon>Embryophyta</taxon>
        <taxon>Tracheophyta</taxon>
        <taxon>Spermatophyta</taxon>
        <taxon>Magnoliopsida</taxon>
        <taxon>eudicotyledons</taxon>
        <taxon>Gunneridae</taxon>
        <taxon>Pentapetalae</taxon>
        <taxon>rosids</taxon>
        <taxon>fabids</taxon>
        <taxon>Malpighiales</taxon>
        <taxon>Salicaceae</taxon>
        <taxon>Saliceae</taxon>
        <taxon>Populus</taxon>
    </lineage>
</organism>
<dbReference type="KEGG" id="peu:105108278"/>
<keyword evidence="2" id="KW-1185">Reference proteome</keyword>
<sequence length="185" mass="20673">MVGIVFETTAYAVFFFSQFCVRGIAVVILVSFRSVYFFRPHLCCPVLFSCICALSVPCLVLITSLLCVSWLGCSFLPLSLLLCPALLGNNLQLCLPLWRAKSAAVRRKLREKYQGLKNVLEVGVCSGICMVGLFLQKLSSIPGWLVLKQWRLFPLSKLLISWIKCMDLQQVEIAMEISEGQQAGM</sequence>
<protein>
    <submittedName>
        <fullName evidence="3">Uncharacterized protein LOC105108278</fullName>
    </submittedName>
</protein>
<name>A0AAJ6SXI8_POPEU</name>
<keyword evidence="1" id="KW-0812">Transmembrane</keyword>
<keyword evidence="1" id="KW-1133">Transmembrane helix</keyword>
<feature type="transmembrane region" description="Helical" evidence="1">
    <location>
        <begin position="78"/>
        <end position="98"/>
    </location>
</feature>
<gene>
    <name evidence="3" type="primary">LOC105108278</name>
</gene>
<feature type="transmembrane region" description="Helical" evidence="1">
    <location>
        <begin position="119"/>
        <end position="138"/>
    </location>
</feature>
<evidence type="ECO:0000313" key="3">
    <source>
        <dbReference type="RefSeq" id="XP_011000833.1"/>
    </source>
</evidence>
<accession>A0AAJ6SXI8</accession>
<dbReference type="RefSeq" id="XP_011000833.1">
    <property type="nucleotide sequence ID" value="XM_011002531.1"/>
</dbReference>
<dbReference type="AlphaFoldDB" id="A0AAJ6SXI8"/>
<dbReference type="Proteomes" id="UP000694918">
    <property type="component" value="Unplaced"/>
</dbReference>
<feature type="transmembrane region" description="Helical" evidence="1">
    <location>
        <begin position="12"/>
        <end position="32"/>
    </location>
</feature>